<dbReference type="EMBL" id="KB096742">
    <property type="protein sequence ID" value="ESO02387.1"/>
    <property type="molecule type" value="Genomic_DNA"/>
</dbReference>
<keyword evidence="1" id="KW-1133">Transmembrane helix</keyword>
<dbReference type="KEGG" id="hro:HELRODRAFT_161652"/>
<dbReference type="CTD" id="20199261"/>
<dbReference type="GeneID" id="20199261"/>
<evidence type="ECO:0000313" key="2">
    <source>
        <dbReference type="EMBL" id="ESO02387.1"/>
    </source>
</evidence>
<dbReference type="RefSeq" id="XP_009019795.1">
    <property type="nucleotide sequence ID" value="XM_009021547.1"/>
</dbReference>
<proteinExistence type="predicted"/>
<dbReference type="EMBL" id="AMQM01000866">
    <property type="status" value="NOT_ANNOTATED_CDS"/>
    <property type="molecule type" value="Genomic_DNA"/>
</dbReference>
<reference evidence="3" key="3">
    <citation type="submission" date="2015-06" db="UniProtKB">
        <authorList>
            <consortium name="EnsemblMetazoa"/>
        </authorList>
    </citation>
    <scope>IDENTIFICATION</scope>
</reference>
<reference evidence="4" key="1">
    <citation type="submission" date="2012-12" db="EMBL/GenBank/DDBJ databases">
        <authorList>
            <person name="Hellsten U."/>
            <person name="Grimwood J."/>
            <person name="Chapman J.A."/>
            <person name="Shapiro H."/>
            <person name="Aerts A."/>
            <person name="Otillar R.P."/>
            <person name="Terry A.Y."/>
            <person name="Boore J.L."/>
            <person name="Simakov O."/>
            <person name="Marletaz F."/>
            <person name="Cho S.-J."/>
            <person name="Edsinger-Gonzales E."/>
            <person name="Havlak P."/>
            <person name="Kuo D.-H."/>
            <person name="Larsson T."/>
            <person name="Lv J."/>
            <person name="Arendt D."/>
            <person name="Savage R."/>
            <person name="Osoegawa K."/>
            <person name="de Jong P."/>
            <person name="Lindberg D.R."/>
            <person name="Seaver E.C."/>
            <person name="Weisblat D.A."/>
            <person name="Putnam N.H."/>
            <person name="Grigoriev I.V."/>
            <person name="Rokhsar D.S."/>
        </authorList>
    </citation>
    <scope>NUCLEOTIDE SEQUENCE</scope>
</reference>
<evidence type="ECO:0000313" key="3">
    <source>
        <dbReference type="EnsemblMetazoa" id="HelroP161652"/>
    </source>
</evidence>
<protein>
    <submittedName>
        <fullName evidence="2 3">Uncharacterized protein</fullName>
    </submittedName>
</protein>
<feature type="transmembrane region" description="Helical" evidence="1">
    <location>
        <begin position="74"/>
        <end position="100"/>
    </location>
</feature>
<sequence>MDSHAVKSQQNVAVHTISFRGKAGAIFVLLFFTFALFLVGFITPRWSKIDDTYLGIWENCTCLPHNYAGDAQLIAINSLLAASFLFLLISLLLITIYMCVHTPCQHNTVK</sequence>
<dbReference type="STRING" id="6412.T1ERR1"/>
<name>T1ERR1_HELRO</name>
<dbReference type="EnsemblMetazoa" id="HelroT161652">
    <property type="protein sequence ID" value="HelroP161652"/>
    <property type="gene ID" value="HelroG161652"/>
</dbReference>
<keyword evidence="1" id="KW-0472">Membrane</keyword>
<dbReference type="InParanoid" id="T1ERR1"/>
<gene>
    <name evidence="3" type="primary">20199261</name>
    <name evidence="2" type="ORF">HELRODRAFT_161652</name>
</gene>
<keyword evidence="4" id="KW-1185">Reference proteome</keyword>
<keyword evidence="1" id="KW-0812">Transmembrane</keyword>
<dbReference type="HOGENOM" id="CLU_2173698_0_0_1"/>
<accession>T1ERR1</accession>
<reference evidence="2 4" key="2">
    <citation type="journal article" date="2013" name="Nature">
        <title>Insights into bilaterian evolution from three spiralian genomes.</title>
        <authorList>
            <person name="Simakov O."/>
            <person name="Marletaz F."/>
            <person name="Cho S.J."/>
            <person name="Edsinger-Gonzales E."/>
            <person name="Havlak P."/>
            <person name="Hellsten U."/>
            <person name="Kuo D.H."/>
            <person name="Larsson T."/>
            <person name="Lv J."/>
            <person name="Arendt D."/>
            <person name="Savage R."/>
            <person name="Osoegawa K."/>
            <person name="de Jong P."/>
            <person name="Grimwood J."/>
            <person name="Chapman J.A."/>
            <person name="Shapiro H."/>
            <person name="Aerts A."/>
            <person name="Otillar R.P."/>
            <person name="Terry A.Y."/>
            <person name="Boore J.L."/>
            <person name="Grigoriev I.V."/>
            <person name="Lindberg D.R."/>
            <person name="Seaver E.C."/>
            <person name="Weisblat D.A."/>
            <person name="Putnam N.H."/>
            <person name="Rokhsar D.S."/>
        </authorList>
    </citation>
    <scope>NUCLEOTIDE SEQUENCE</scope>
</reference>
<dbReference type="AlphaFoldDB" id="T1ERR1"/>
<evidence type="ECO:0000256" key="1">
    <source>
        <dbReference type="SAM" id="Phobius"/>
    </source>
</evidence>
<evidence type="ECO:0000313" key="4">
    <source>
        <dbReference type="Proteomes" id="UP000015101"/>
    </source>
</evidence>
<dbReference type="Proteomes" id="UP000015101">
    <property type="component" value="Unassembled WGS sequence"/>
</dbReference>
<organism evidence="3 4">
    <name type="scientific">Helobdella robusta</name>
    <name type="common">Californian leech</name>
    <dbReference type="NCBI Taxonomy" id="6412"/>
    <lineage>
        <taxon>Eukaryota</taxon>
        <taxon>Metazoa</taxon>
        <taxon>Spiralia</taxon>
        <taxon>Lophotrochozoa</taxon>
        <taxon>Annelida</taxon>
        <taxon>Clitellata</taxon>
        <taxon>Hirudinea</taxon>
        <taxon>Rhynchobdellida</taxon>
        <taxon>Glossiphoniidae</taxon>
        <taxon>Helobdella</taxon>
    </lineage>
</organism>
<feature type="transmembrane region" description="Helical" evidence="1">
    <location>
        <begin position="23"/>
        <end position="43"/>
    </location>
</feature>